<accession>W4RQM9</accession>
<dbReference type="RefSeq" id="WP_023614648.1">
    <property type="nucleotide sequence ID" value="NZ_BAUW01000038.1"/>
</dbReference>
<protein>
    <submittedName>
        <fullName evidence="1">Uncharacterized protein</fullName>
    </submittedName>
</protein>
<dbReference type="EMBL" id="BAUW01000038">
    <property type="protein sequence ID" value="GAE46193.1"/>
    <property type="molecule type" value="Genomic_DNA"/>
</dbReference>
<organism evidence="1 2">
    <name type="scientific">Mesobacillus boroniphilus JCM 21738</name>
    <dbReference type="NCBI Taxonomy" id="1294265"/>
    <lineage>
        <taxon>Bacteria</taxon>
        <taxon>Bacillati</taxon>
        <taxon>Bacillota</taxon>
        <taxon>Bacilli</taxon>
        <taxon>Bacillales</taxon>
        <taxon>Bacillaceae</taxon>
        <taxon>Mesobacillus</taxon>
    </lineage>
</organism>
<gene>
    <name evidence="1" type="ORF">JCM21738_3072</name>
</gene>
<reference evidence="1 2" key="1">
    <citation type="submission" date="2013-12" db="EMBL/GenBank/DDBJ databases">
        <title>NBRP : Genome information of microbial organism related human and environment.</title>
        <authorList>
            <person name="Hattori M."/>
            <person name="Oshima K."/>
            <person name="Inaba H."/>
            <person name="Suda W."/>
            <person name="Sakamoto M."/>
            <person name="Iino T."/>
            <person name="Kitahara M."/>
            <person name="Oshida Y."/>
            <person name="Iida T."/>
            <person name="Kudo T."/>
            <person name="Itoh T."/>
            <person name="Ahmed I."/>
            <person name="Ohkuma M."/>
        </authorList>
    </citation>
    <scope>NUCLEOTIDE SEQUENCE [LARGE SCALE GENOMIC DNA]</scope>
    <source>
        <strain evidence="1 2">JCM 21738</strain>
    </source>
</reference>
<dbReference type="AlphaFoldDB" id="W4RQM9"/>
<name>W4RQM9_9BACI</name>
<evidence type="ECO:0000313" key="1">
    <source>
        <dbReference type="EMBL" id="GAE46193.1"/>
    </source>
</evidence>
<sequence length="60" mass="7091">MRIVTINNTPFEVTEDENKIFYKDVSESKNKSHFSFIKNEEDNKEAGLGLKIFFSELFRD</sequence>
<comment type="caution">
    <text evidence="1">The sequence shown here is derived from an EMBL/GenBank/DDBJ whole genome shotgun (WGS) entry which is preliminary data.</text>
</comment>
<proteinExistence type="predicted"/>
<dbReference type="Proteomes" id="UP000018949">
    <property type="component" value="Unassembled WGS sequence"/>
</dbReference>
<keyword evidence="2" id="KW-1185">Reference proteome</keyword>
<evidence type="ECO:0000313" key="2">
    <source>
        <dbReference type="Proteomes" id="UP000018949"/>
    </source>
</evidence>